<reference evidence="2" key="3">
    <citation type="submission" date="2020-12" db="UniProtKB">
        <authorList>
            <consortium name="EnsemblPlants"/>
        </authorList>
    </citation>
    <scope>IDENTIFICATION</scope>
</reference>
<organism evidence="1">
    <name type="scientific">Physcomitrium patens</name>
    <name type="common">Spreading-leaved earth moss</name>
    <name type="synonym">Physcomitrella patens</name>
    <dbReference type="NCBI Taxonomy" id="3218"/>
    <lineage>
        <taxon>Eukaryota</taxon>
        <taxon>Viridiplantae</taxon>
        <taxon>Streptophyta</taxon>
        <taxon>Embryophyta</taxon>
        <taxon>Bryophyta</taxon>
        <taxon>Bryophytina</taxon>
        <taxon>Bryopsida</taxon>
        <taxon>Funariidae</taxon>
        <taxon>Funariales</taxon>
        <taxon>Funariaceae</taxon>
        <taxon>Physcomitrium</taxon>
    </lineage>
</organism>
<gene>
    <name evidence="1" type="ORF">PHYPA_006427</name>
</gene>
<protein>
    <submittedName>
        <fullName evidence="1 2">Uncharacterized protein</fullName>
    </submittedName>
</protein>
<dbReference type="Gramene" id="Pp3c4_18954V3.1">
    <property type="protein sequence ID" value="Pp3c4_18954V3.1"/>
    <property type="gene ID" value="Pp3c4_18954"/>
</dbReference>
<evidence type="ECO:0000313" key="2">
    <source>
        <dbReference type="EnsemblPlants" id="Pp3c4_18954V3.1"/>
    </source>
</evidence>
<dbReference type="EMBL" id="ABEU02000004">
    <property type="protein sequence ID" value="PNR55530.1"/>
    <property type="molecule type" value="Genomic_DNA"/>
</dbReference>
<accession>A0A2K1KP30</accession>
<reference evidence="1 3" key="1">
    <citation type="journal article" date="2008" name="Science">
        <title>The Physcomitrella genome reveals evolutionary insights into the conquest of land by plants.</title>
        <authorList>
            <person name="Rensing S."/>
            <person name="Lang D."/>
            <person name="Zimmer A."/>
            <person name="Terry A."/>
            <person name="Salamov A."/>
            <person name="Shapiro H."/>
            <person name="Nishiyama T."/>
            <person name="Perroud P.-F."/>
            <person name="Lindquist E."/>
            <person name="Kamisugi Y."/>
            <person name="Tanahashi T."/>
            <person name="Sakakibara K."/>
            <person name="Fujita T."/>
            <person name="Oishi K."/>
            <person name="Shin-I T."/>
            <person name="Kuroki Y."/>
            <person name="Toyoda A."/>
            <person name="Suzuki Y."/>
            <person name="Hashimoto A."/>
            <person name="Yamaguchi K."/>
            <person name="Sugano A."/>
            <person name="Kohara Y."/>
            <person name="Fujiyama A."/>
            <person name="Anterola A."/>
            <person name="Aoki S."/>
            <person name="Ashton N."/>
            <person name="Barbazuk W.B."/>
            <person name="Barker E."/>
            <person name="Bennetzen J."/>
            <person name="Bezanilla M."/>
            <person name="Blankenship R."/>
            <person name="Cho S.H."/>
            <person name="Dutcher S."/>
            <person name="Estelle M."/>
            <person name="Fawcett J.A."/>
            <person name="Gundlach H."/>
            <person name="Hanada K."/>
            <person name="Heyl A."/>
            <person name="Hicks K.A."/>
            <person name="Hugh J."/>
            <person name="Lohr M."/>
            <person name="Mayer K."/>
            <person name="Melkozernov A."/>
            <person name="Murata T."/>
            <person name="Nelson D."/>
            <person name="Pils B."/>
            <person name="Prigge M."/>
            <person name="Reiss B."/>
            <person name="Renner T."/>
            <person name="Rombauts S."/>
            <person name="Rushton P."/>
            <person name="Sanderfoot A."/>
            <person name="Schween G."/>
            <person name="Shiu S.-H."/>
            <person name="Stueber K."/>
            <person name="Theodoulou F.L."/>
            <person name="Tu H."/>
            <person name="Van de Peer Y."/>
            <person name="Verrier P.J."/>
            <person name="Waters E."/>
            <person name="Wood A."/>
            <person name="Yang L."/>
            <person name="Cove D."/>
            <person name="Cuming A."/>
            <person name="Hasebe M."/>
            <person name="Lucas S."/>
            <person name="Mishler D.B."/>
            <person name="Reski R."/>
            <person name="Grigoriev I."/>
            <person name="Quatrano R.S."/>
            <person name="Boore J.L."/>
        </authorList>
    </citation>
    <scope>NUCLEOTIDE SEQUENCE [LARGE SCALE GENOMIC DNA]</scope>
    <source>
        <strain evidence="2 3">cv. Gransden 2004</strain>
    </source>
</reference>
<dbReference type="Proteomes" id="UP000006727">
    <property type="component" value="Chromosome 4"/>
</dbReference>
<dbReference type="InParanoid" id="A0A2K1KP30"/>
<dbReference type="EnsemblPlants" id="Pp3c4_18954V3.1">
    <property type="protein sequence ID" value="Pp3c4_18954V3.1"/>
    <property type="gene ID" value="Pp3c4_18954"/>
</dbReference>
<evidence type="ECO:0000313" key="1">
    <source>
        <dbReference type="EMBL" id="PNR55530.1"/>
    </source>
</evidence>
<evidence type="ECO:0000313" key="3">
    <source>
        <dbReference type="Proteomes" id="UP000006727"/>
    </source>
</evidence>
<name>A0A2K1KP30_PHYPA</name>
<reference evidence="1 3" key="2">
    <citation type="journal article" date="2018" name="Plant J.">
        <title>The Physcomitrella patens chromosome-scale assembly reveals moss genome structure and evolution.</title>
        <authorList>
            <person name="Lang D."/>
            <person name="Ullrich K.K."/>
            <person name="Murat F."/>
            <person name="Fuchs J."/>
            <person name="Jenkins J."/>
            <person name="Haas F.B."/>
            <person name="Piednoel M."/>
            <person name="Gundlach H."/>
            <person name="Van Bel M."/>
            <person name="Meyberg R."/>
            <person name="Vives C."/>
            <person name="Morata J."/>
            <person name="Symeonidi A."/>
            <person name="Hiss M."/>
            <person name="Muchero W."/>
            <person name="Kamisugi Y."/>
            <person name="Saleh O."/>
            <person name="Blanc G."/>
            <person name="Decker E.L."/>
            <person name="van Gessel N."/>
            <person name="Grimwood J."/>
            <person name="Hayes R.D."/>
            <person name="Graham S.W."/>
            <person name="Gunter L.E."/>
            <person name="McDaniel S.F."/>
            <person name="Hoernstein S.N.W."/>
            <person name="Larsson A."/>
            <person name="Li F.W."/>
            <person name="Perroud P.F."/>
            <person name="Phillips J."/>
            <person name="Ranjan P."/>
            <person name="Rokshar D.S."/>
            <person name="Rothfels C.J."/>
            <person name="Schneider L."/>
            <person name="Shu S."/>
            <person name="Stevenson D.W."/>
            <person name="Thummler F."/>
            <person name="Tillich M."/>
            <person name="Villarreal Aguilar J.C."/>
            <person name="Widiez T."/>
            <person name="Wong G.K."/>
            <person name="Wymore A."/>
            <person name="Zhang Y."/>
            <person name="Zimmer A.D."/>
            <person name="Quatrano R.S."/>
            <person name="Mayer K.F.X."/>
            <person name="Goodstein D."/>
            <person name="Casacuberta J.M."/>
            <person name="Vandepoele K."/>
            <person name="Reski R."/>
            <person name="Cuming A.C."/>
            <person name="Tuskan G.A."/>
            <person name="Maumus F."/>
            <person name="Salse J."/>
            <person name="Schmutz J."/>
            <person name="Rensing S.A."/>
        </authorList>
    </citation>
    <scope>NUCLEOTIDE SEQUENCE [LARGE SCALE GENOMIC DNA]</scope>
    <source>
        <strain evidence="2 3">cv. Gransden 2004</strain>
    </source>
</reference>
<proteinExistence type="predicted"/>
<sequence length="118" mass="13171">MLLQSLFVPEKRFTLGRGIPLEMEIHIYKRGNGCGTPYGIPVHCIFATCSECNMLKRESVLTEMAPPMNMMSSPLFINSPTAVSPSKRLGSSGDRCFFVPTISFHAFFSCNGRIWHPV</sequence>
<dbReference type="AlphaFoldDB" id="A0A2K1KP30"/>
<keyword evidence="3" id="KW-1185">Reference proteome</keyword>